<evidence type="ECO:0000313" key="8">
    <source>
        <dbReference type="Proteomes" id="UP000469523"/>
    </source>
</evidence>
<name>A0A6N7Y2B2_9FIRM</name>
<evidence type="ECO:0000256" key="4">
    <source>
        <dbReference type="ARBA" id="ARBA00022989"/>
    </source>
</evidence>
<feature type="transmembrane region" description="Helical" evidence="6">
    <location>
        <begin position="142"/>
        <end position="160"/>
    </location>
</feature>
<accession>A0A6N7Y2B2</accession>
<feature type="transmembrane region" description="Helical" evidence="6">
    <location>
        <begin position="396"/>
        <end position="418"/>
    </location>
</feature>
<evidence type="ECO:0000256" key="5">
    <source>
        <dbReference type="ARBA" id="ARBA00023136"/>
    </source>
</evidence>
<comment type="caution">
    <text evidence="7">The sequence shown here is derived from an EMBL/GenBank/DDBJ whole genome shotgun (WGS) entry which is preliminary data.</text>
</comment>
<sequence length="434" mass="49131">MQYSAKLNEFIETICEQIRWKKAHNTVSEEIRNHVIDQKNAFMDKGLDEETAMEKAIKEMGDPVLIGTELDRTHRPKMEWNIFLLTGIMIILGFGIRYIASFEPDTPFMLERSLMATLIGIACMIGAYFIDFTFIGRYPKSIFAGLTVLSILSILLSPVIRGKHLYVQFILLAFPTVMAGIIYNMRSKGYLGIILSGVFFIIPVLIGLRIPSMSVVALISLCFLILITMAIIKGWFNVNKFYGMLHVYIPTLAIVITGFIKLMFYSHKRERFLNIINPFKDPLGDGYISARMREMLAATKFMGRGDLGSNPYMIPTINTDYILTYLIHRLGWLSFIVVMGIISFFIIRSFKLCYKQKSILGKLVSMAVLVTFTMEVIFYTITNLGLPIMGSLTLPFISYSGMSTIVNMTLIGIMLSVFKSGDIVKDSLLLPNDE</sequence>
<feature type="transmembrane region" description="Helical" evidence="6">
    <location>
        <begin position="244"/>
        <end position="264"/>
    </location>
</feature>
<protein>
    <submittedName>
        <fullName evidence="7">FtsW/RodA/SpoVE family cell cycle protein</fullName>
    </submittedName>
</protein>
<evidence type="ECO:0000256" key="3">
    <source>
        <dbReference type="ARBA" id="ARBA00022960"/>
    </source>
</evidence>
<keyword evidence="5 6" id="KW-0472">Membrane</keyword>
<dbReference type="AlphaFoldDB" id="A0A6N7Y2B2"/>
<comment type="subcellular location">
    <subcellularLocation>
        <location evidence="1">Membrane</location>
        <topology evidence="1">Multi-pass membrane protein</topology>
    </subcellularLocation>
</comment>
<dbReference type="GO" id="GO:0005886">
    <property type="term" value="C:plasma membrane"/>
    <property type="evidence" value="ECO:0007669"/>
    <property type="project" value="TreeGrafter"/>
</dbReference>
<evidence type="ECO:0000256" key="2">
    <source>
        <dbReference type="ARBA" id="ARBA00022692"/>
    </source>
</evidence>
<gene>
    <name evidence="7" type="ORF">FYJ83_16090</name>
</gene>
<dbReference type="GO" id="GO:0051301">
    <property type="term" value="P:cell division"/>
    <property type="evidence" value="ECO:0007669"/>
    <property type="project" value="InterPro"/>
</dbReference>
<keyword evidence="3" id="KW-0133">Cell shape</keyword>
<dbReference type="GO" id="GO:0015648">
    <property type="term" value="F:lipid-linked peptidoglycan transporter activity"/>
    <property type="evidence" value="ECO:0007669"/>
    <property type="project" value="TreeGrafter"/>
</dbReference>
<evidence type="ECO:0000313" key="7">
    <source>
        <dbReference type="EMBL" id="MSU02984.1"/>
    </source>
</evidence>
<feature type="transmembrane region" description="Helical" evidence="6">
    <location>
        <begin position="190"/>
        <end position="208"/>
    </location>
</feature>
<keyword evidence="2 6" id="KW-0812">Transmembrane</keyword>
<feature type="transmembrane region" description="Helical" evidence="6">
    <location>
        <begin position="214"/>
        <end position="232"/>
    </location>
</feature>
<dbReference type="NCBIfam" id="NF038403">
    <property type="entry name" value="perm_prefix_1"/>
    <property type="match status" value="1"/>
</dbReference>
<dbReference type="Pfam" id="PF01098">
    <property type="entry name" value="FTSW_RODA_SPOVE"/>
    <property type="match status" value="1"/>
</dbReference>
<dbReference type="GO" id="GO:0032153">
    <property type="term" value="C:cell division site"/>
    <property type="evidence" value="ECO:0007669"/>
    <property type="project" value="TreeGrafter"/>
</dbReference>
<keyword evidence="8" id="KW-1185">Reference proteome</keyword>
<organism evidence="7 8">
    <name type="scientific">Tissierella pigra</name>
    <dbReference type="NCBI Taxonomy" id="2607614"/>
    <lineage>
        <taxon>Bacteria</taxon>
        <taxon>Bacillati</taxon>
        <taxon>Bacillota</taxon>
        <taxon>Tissierellia</taxon>
        <taxon>Tissierellales</taxon>
        <taxon>Tissierellaceae</taxon>
        <taxon>Tissierella</taxon>
    </lineage>
</organism>
<proteinExistence type="predicted"/>
<dbReference type="EMBL" id="VUNQ01000050">
    <property type="protein sequence ID" value="MSU02984.1"/>
    <property type="molecule type" value="Genomic_DNA"/>
</dbReference>
<evidence type="ECO:0000256" key="1">
    <source>
        <dbReference type="ARBA" id="ARBA00004141"/>
    </source>
</evidence>
<evidence type="ECO:0000256" key="6">
    <source>
        <dbReference type="SAM" id="Phobius"/>
    </source>
</evidence>
<feature type="transmembrane region" description="Helical" evidence="6">
    <location>
        <begin position="82"/>
        <end position="100"/>
    </location>
</feature>
<dbReference type="InterPro" id="IPR001182">
    <property type="entry name" value="FtsW/RodA"/>
</dbReference>
<feature type="transmembrane region" description="Helical" evidence="6">
    <location>
        <begin position="330"/>
        <end position="347"/>
    </location>
</feature>
<dbReference type="InterPro" id="IPR047928">
    <property type="entry name" value="Perm_prefix_1"/>
</dbReference>
<dbReference type="Proteomes" id="UP000469523">
    <property type="component" value="Unassembled WGS sequence"/>
</dbReference>
<keyword evidence="4 6" id="KW-1133">Transmembrane helix</keyword>
<feature type="transmembrane region" description="Helical" evidence="6">
    <location>
        <begin position="112"/>
        <end position="130"/>
    </location>
</feature>
<dbReference type="RefSeq" id="WP_154442335.1">
    <property type="nucleotide sequence ID" value="NZ_JAHLPJ010000001.1"/>
</dbReference>
<dbReference type="PANTHER" id="PTHR30474">
    <property type="entry name" value="CELL CYCLE PROTEIN"/>
    <property type="match status" value="1"/>
</dbReference>
<reference evidence="7 8" key="1">
    <citation type="submission" date="2019-09" db="EMBL/GenBank/DDBJ databases">
        <title>In-depth cultivation of the pig gut microbiome towards novel bacterial diversity and tailored functional studies.</title>
        <authorList>
            <person name="Wylensek D."/>
            <person name="Hitch T.C.A."/>
            <person name="Clavel T."/>
        </authorList>
    </citation>
    <scope>NUCLEOTIDE SEQUENCE [LARGE SCALE GENOMIC DNA]</scope>
    <source>
        <strain evidence="7 8">WCA3-693-APC-4?</strain>
    </source>
</reference>
<dbReference type="PANTHER" id="PTHR30474:SF1">
    <property type="entry name" value="PEPTIDOGLYCAN GLYCOSYLTRANSFERASE MRDB"/>
    <property type="match status" value="1"/>
</dbReference>
<feature type="transmembrane region" description="Helical" evidence="6">
    <location>
        <begin position="359"/>
        <end position="381"/>
    </location>
</feature>
<feature type="transmembrane region" description="Helical" evidence="6">
    <location>
        <begin position="166"/>
        <end position="183"/>
    </location>
</feature>
<dbReference type="GO" id="GO:0008360">
    <property type="term" value="P:regulation of cell shape"/>
    <property type="evidence" value="ECO:0007669"/>
    <property type="project" value="UniProtKB-KW"/>
</dbReference>